<reference evidence="1" key="1">
    <citation type="journal article" date="2021" name="Nat. Commun.">
        <title>Genetic determinants of endophytism in the Arabidopsis root mycobiome.</title>
        <authorList>
            <person name="Mesny F."/>
            <person name="Miyauchi S."/>
            <person name="Thiergart T."/>
            <person name="Pickel B."/>
            <person name="Atanasova L."/>
            <person name="Karlsson M."/>
            <person name="Huettel B."/>
            <person name="Barry K.W."/>
            <person name="Haridas S."/>
            <person name="Chen C."/>
            <person name="Bauer D."/>
            <person name="Andreopoulos W."/>
            <person name="Pangilinan J."/>
            <person name="LaButti K."/>
            <person name="Riley R."/>
            <person name="Lipzen A."/>
            <person name="Clum A."/>
            <person name="Drula E."/>
            <person name="Henrissat B."/>
            <person name="Kohler A."/>
            <person name="Grigoriev I.V."/>
            <person name="Martin F.M."/>
            <person name="Hacquard S."/>
        </authorList>
    </citation>
    <scope>NUCLEOTIDE SEQUENCE</scope>
    <source>
        <strain evidence="1">MPI-SDFR-AT-0120</strain>
    </source>
</reference>
<dbReference type="EMBL" id="JAGMVJ010000009">
    <property type="protein sequence ID" value="KAH7087443.1"/>
    <property type="molecule type" value="Genomic_DNA"/>
</dbReference>
<name>A0A8K0R5K3_9PLEO</name>
<sequence>MLPSNTPESFRFLNLPKELRLLVYEHIDRPRHHQKVPIPSLGKDAYITFITPFYKPPVPAIILVCRLVHDEAGAILKKTRRWKHHSIDVARIIIPAAYATRMAEQKGVISSIMMCLQYAPSDDFEFDAMPHVPCSALCIQSATSDMSYTEFHNLVEAIRDFAILNSESEHFHPVPRPWCYCSRVEILLEGAGAGPQMDTFLLRLAKRAEDNHIAVGVLRSWGGDMRLGTTMKKMAWVKDLGRLGYLKWVEHWL</sequence>
<protein>
    <submittedName>
        <fullName evidence="1">Uncharacterized protein</fullName>
    </submittedName>
</protein>
<gene>
    <name evidence="1" type="ORF">FB567DRAFT_579539</name>
</gene>
<dbReference type="Proteomes" id="UP000813461">
    <property type="component" value="Unassembled WGS sequence"/>
</dbReference>
<evidence type="ECO:0000313" key="2">
    <source>
        <dbReference type="Proteomes" id="UP000813461"/>
    </source>
</evidence>
<dbReference type="AlphaFoldDB" id="A0A8K0R5K3"/>
<evidence type="ECO:0000313" key="1">
    <source>
        <dbReference type="EMBL" id="KAH7087443.1"/>
    </source>
</evidence>
<dbReference type="OrthoDB" id="5314997at2759"/>
<comment type="caution">
    <text evidence="1">The sequence shown here is derived from an EMBL/GenBank/DDBJ whole genome shotgun (WGS) entry which is preliminary data.</text>
</comment>
<proteinExistence type="predicted"/>
<organism evidence="1 2">
    <name type="scientific">Paraphoma chrysanthemicola</name>
    <dbReference type="NCBI Taxonomy" id="798071"/>
    <lineage>
        <taxon>Eukaryota</taxon>
        <taxon>Fungi</taxon>
        <taxon>Dikarya</taxon>
        <taxon>Ascomycota</taxon>
        <taxon>Pezizomycotina</taxon>
        <taxon>Dothideomycetes</taxon>
        <taxon>Pleosporomycetidae</taxon>
        <taxon>Pleosporales</taxon>
        <taxon>Pleosporineae</taxon>
        <taxon>Phaeosphaeriaceae</taxon>
        <taxon>Paraphoma</taxon>
    </lineage>
</organism>
<accession>A0A8K0R5K3</accession>
<keyword evidence="2" id="KW-1185">Reference proteome</keyword>